<comment type="caution">
    <text evidence="2">The sequence shown here is derived from an EMBL/GenBank/DDBJ whole genome shotgun (WGS) entry which is preliminary data.</text>
</comment>
<feature type="chain" id="PRO_5025557172" description="Secreted protein" evidence="1">
    <location>
        <begin position="24"/>
        <end position="89"/>
    </location>
</feature>
<dbReference type="AlphaFoldDB" id="A0A6A4SJ85"/>
<dbReference type="EMBL" id="VEVO01000013">
    <property type="protein sequence ID" value="KAF0032589.1"/>
    <property type="molecule type" value="Genomic_DNA"/>
</dbReference>
<evidence type="ECO:0000313" key="3">
    <source>
        <dbReference type="Proteomes" id="UP000438429"/>
    </source>
</evidence>
<dbReference type="Proteomes" id="UP000438429">
    <property type="component" value="Unassembled WGS sequence"/>
</dbReference>
<evidence type="ECO:0000313" key="2">
    <source>
        <dbReference type="EMBL" id="KAF0032589.1"/>
    </source>
</evidence>
<evidence type="ECO:0008006" key="4">
    <source>
        <dbReference type="Google" id="ProtNLM"/>
    </source>
</evidence>
<gene>
    <name evidence="2" type="ORF">F2P81_014879</name>
</gene>
<accession>A0A6A4SJ85</accession>
<feature type="signal peptide" evidence="1">
    <location>
        <begin position="1"/>
        <end position="23"/>
    </location>
</feature>
<name>A0A6A4SJ85_SCOMX</name>
<proteinExistence type="predicted"/>
<evidence type="ECO:0000256" key="1">
    <source>
        <dbReference type="SAM" id="SignalP"/>
    </source>
</evidence>
<reference evidence="2 3" key="1">
    <citation type="submission" date="2019-06" db="EMBL/GenBank/DDBJ databases">
        <title>Draft genomes of female and male turbot (Scophthalmus maximus).</title>
        <authorList>
            <person name="Xu H."/>
            <person name="Xu X.-W."/>
            <person name="Shao C."/>
            <person name="Chen S."/>
        </authorList>
    </citation>
    <scope>NUCLEOTIDE SEQUENCE [LARGE SCALE GENOMIC DNA]</scope>
    <source>
        <strain evidence="2">Ysfricsl-2016a</strain>
        <tissue evidence="2">Blood</tissue>
    </source>
</reference>
<protein>
    <recommendedName>
        <fullName evidence="4">Secreted protein</fullName>
    </recommendedName>
</protein>
<keyword evidence="1" id="KW-0732">Signal</keyword>
<organism evidence="2 3">
    <name type="scientific">Scophthalmus maximus</name>
    <name type="common">Turbot</name>
    <name type="synonym">Psetta maxima</name>
    <dbReference type="NCBI Taxonomy" id="52904"/>
    <lineage>
        <taxon>Eukaryota</taxon>
        <taxon>Metazoa</taxon>
        <taxon>Chordata</taxon>
        <taxon>Craniata</taxon>
        <taxon>Vertebrata</taxon>
        <taxon>Euteleostomi</taxon>
        <taxon>Actinopterygii</taxon>
        <taxon>Neopterygii</taxon>
        <taxon>Teleostei</taxon>
        <taxon>Neoteleostei</taxon>
        <taxon>Acanthomorphata</taxon>
        <taxon>Carangaria</taxon>
        <taxon>Pleuronectiformes</taxon>
        <taxon>Pleuronectoidei</taxon>
        <taxon>Scophthalmidae</taxon>
        <taxon>Scophthalmus</taxon>
    </lineage>
</organism>
<sequence>MSPLSMSLILMICSRWLVRETCTAPKKADSARKLRRMLLHFVHVDCKRTINVPAYFRVELQQFSPRECHVAGKHLPTHLSIYPDVMQLV</sequence>